<feature type="compositionally biased region" description="Low complexity" evidence="1">
    <location>
        <begin position="138"/>
        <end position="148"/>
    </location>
</feature>
<comment type="caution">
    <text evidence="4">The sequence shown here is derived from an EMBL/GenBank/DDBJ whole genome shotgun (WGS) entry which is preliminary data.</text>
</comment>
<dbReference type="AlphaFoldDB" id="A0ABD1JGB9"/>
<dbReference type="InterPro" id="IPR003599">
    <property type="entry name" value="Ig_sub"/>
</dbReference>
<evidence type="ECO:0000259" key="3">
    <source>
        <dbReference type="PROSITE" id="PS50835"/>
    </source>
</evidence>
<dbReference type="EMBL" id="JBHFQA010000015">
    <property type="protein sequence ID" value="KAL2086201.1"/>
    <property type="molecule type" value="Genomic_DNA"/>
</dbReference>
<proteinExistence type="predicted"/>
<evidence type="ECO:0000256" key="1">
    <source>
        <dbReference type="SAM" id="MobiDB-lite"/>
    </source>
</evidence>
<accession>A0ABD1JGB9</accession>
<protein>
    <recommendedName>
        <fullName evidence="3">Ig-like domain-containing protein</fullName>
    </recommendedName>
</protein>
<dbReference type="PANTHER" id="PTHR46013">
    <property type="entry name" value="VASCULAR CELL ADHESION MOLECULE 1"/>
    <property type="match status" value="1"/>
</dbReference>
<organism evidence="4 5">
    <name type="scientific">Coilia grayii</name>
    <name type="common">Gray's grenadier anchovy</name>
    <dbReference type="NCBI Taxonomy" id="363190"/>
    <lineage>
        <taxon>Eukaryota</taxon>
        <taxon>Metazoa</taxon>
        <taxon>Chordata</taxon>
        <taxon>Craniata</taxon>
        <taxon>Vertebrata</taxon>
        <taxon>Euteleostomi</taxon>
        <taxon>Actinopterygii</taxon>
        <taxon>Neopterygii</taxon>
        <taxon>Teleostei</taxon>
        <taxon>Clupei</taxon>
        <taxon>Clupeiformes</taxon>
        <taxon>Clupeoidei</taxon>
        <taxon>Engraulidae</taxon>
        <taxon>Coilinae</taxon>
        <taxon>Coilia</taxon>
    </lineage>
</organism>
<feature type="chain" id="PRO_5044872520" description="Ig-like domain-containing protein" evidence="2">
    <location>
        <begin position="24"/>
        <end position="357"/>
    </location>
</feature>
<dbReference type="InterPro" id="IPR003598">
    <property type="entry name" value="Ig_sub2"/>
</dbReference>
<dbReference type="Proteomes" id="UP001591681">
    <property type="component" value="Unassembled WGS sequence"/>
</dbReference>
<reference evidence="4 5" key="1">
    <citation type="submission" date="2024-09" db="EMBL/GenBank/DDBJ databases">
        <title>A chromosome-level genome assembly of Gray's grenadier anchovy, Coilia grayii.</title>
        <authorList>
            <person name="Fu Z."/>
        </authorList>
    </citation>
    <scope>NUCLEOTIDE SEQUENCE [LARGE SCALE GENOMIC DNA]</scope>
    <source>
        <strain evidence="4">G4</strain>
        <tissue evidence="4">Muscle</tissue>
    </source>
</reference>
<feature type="region of interest" description="Disordered" evidence="1">
    <location>
        <begin position="134"/>
        <end position="154"/>
    </location>
</feature>
<sequence length="357" mass="37630">MLKAARGHFLPLLFLLVLSRVSPKNTFASVSPVVITDSITTTLTCSSDANPPVESYTWFKVNQSTPVGSGQQYSISNIRSEDGGLYYCEARNKHGAENSSAVSITVAVSTTTTSTTTFHHTVMAFHPSTIDLQRSDKSGAAGVPSAGGAHDDDVQYSSVLVQRPGDSKASVSTRGAQDDVQYSSVFVQRPGDSGAAGSIRGTHEDDVQAAVFAGGGEDDVQYSSARWKHTGEPAGDYGKDVHHADVHFMGAAAVQGDTKTAAAHHGVAAQEWRVWYSADLCALNGSSVEMSCMYTFPPNLTVHKAFWMLGTQPVDDADLTQDPAYAGRAGANCGDKQSKCTLRLRAVSAADASTTAG</sequence>
<evidence type="ECO:0000256" key="2">
    <source>
        <dbReference type="SAM" id="SignalP"/>
    </source>
</evidence>
<feature type="domain" description="Ig-like" evidence="3">
    <location>
        <begin position="23"/>
        <end position="105"/>
    </location>
</feature>
<dbReference type="SMART" id="SM00409">
    <property type="entry name" value="IG"/>
    <property type="match status" value="1"/>
</dbReference>
<keyword evidence="5" id="KW-1185">Reference proteome</keyword>
<evidence type="ECO:0000313" key="4">
    <source>
        <dbReference type="EMBL" id="KAL2086201.1"/>
    </source>
</evidence>
<dbReference type="InterPro" id="IPR013783">
    <property type="entry name" value="Ig-like_fold"/>
</dbReference>
<dbReference type="PROSITE" id="PS50835">
    <property type="entry name" value="IG_LIKE"/>
    <property type="match status" value="1"/>
</dbReference>
<dbReference type="PANTHER" id="PTHR46013:SF4">
    <property type="entry name" value="B-CELL RECEPTOR CD22-RELATED"/>
    <property type="match status" value="1"/>
</dbReference>
<gene>
    <name evidence="4" type="ORF">ACEWY4_017260</name>
</gene>
<dbReference type="Pfam" id="PF13895">
    <property type="entry name" value="Ig_2"/>
    <property type="match status" value="1"/>
</dbReference>
<dbReference type="SMART" id="SM00408">
    <property type="entry name" value="IGc2"/>
    <property type="match status" value="1"/>
</dbReference>
<feature type="signal peptide" evidence="2">
    <location>
        <begin position="1"/>
        <end position="23"/>
    </location>
</feature>
<dbReference type="InterPro" id="IPR036179">
    <property type="entry name" value="Ig-like_dom_sf"/>
</dbReference>
<dbReference type="Gene3D" id="2.60.40.10">
    <property type="entry name" value="Immunoglobulins"/>
    <property type="match status" value="2"/>
</dbReference>
<evidence type="ECO:0000313" key="5">
    <source>
        <dbReference type="Proteomes" id="UP001591681"/>
    </source>
</evidence>
<dbReference type="SUPFAM" id="SSF48726">
    <property type="entry name" value="Immunoglobulin"/>
    <property type="match status" value="1"/>
</dbReference>
<keyword evidence="2" id="KW-0732">Signal</keyword>
<name>A0ABD1JGB9_9TELE</name>
<dbReference type="InterPro" id="IPR007110">
    <property type="entry name" value="Ig-like_dom"/>
</dbReference>